<protein>
    <submittedName>
        <fullName evidence="1">Uncharacterized protein</fullName>
    </submittedName>
</protein>
<dbReference type="EMBL" id="VIGB01000003">
    <property type="protein sequence ID" value="TQF02728.1"/>
    <property type="molecule type" value="Genomic_DNA"/>
</dbReference>
<sequence>MDFEVLAAPEIRELVMPGLRHDVAFYDGYVQAHLDRAPVPAVADLLVLSGTEDITATAARAEPWRDHSTGVVECLEVSGDQLFVDKRAAELTGLLTERLGAGPGEA</sequence>
<dbReference type="Gene3D" id="3.40.50.1820">
    <property type="entry name" value="alpha/beta hydrolase"/>
    <property type="match status" value="1"/>
</dbReference>
<keyword evidence="2" id="KW-1185">Reference proteome</keyword>
<dbReference type="OrthoDB" id="8480037at2"/>
<dbReference type="AlphaFoldDB" id="A0A540W143"/>
<accession>A0A540W143</accession>
<evidence type="ECO:0000313" key="2">
    <source>
        <dbReference type="Proteomes" id="UP000319103"/>
    </source>
</evidence>
<reference evidence="1 2" key="1">
    <citation type="submission" date="2019-06" db="EMBL/GenBank/DDBJ databases">
        <title>Description of Kitasatospora acidophila sp. nov. isolated from pine grove soil, and reclassification of Streptomyces novaecaesareae to Kitasatospora novaeceasareae comb. nov.</title>
        <authorList>
            <person name="Kim M.J."/>
        </authorList>
    </citation>
    <scope>NUCLEOTIDE SEQUENCE [LARGE SCALE GENOMIC DNA]</scope>
    <source>
        <strain evidence="1 2">MMS16-CNU292</strain>
    </source>
</reference>
<evidence type="ECO:0000313" key="1">
    <source>
        <dbReference type="EMBL" id="TQF02728.1"/>
    </source>
</evidence>
<dbReference type="InterPro" id="IPR029058">
    <property type="entry name" value="AB_hydrolase_fold"/>
</dbReference>
<dbReference type="RefSeq" id="WP_141633418.1">
    <property type="nucleotide sequence ID" value="NZ_VIGB01000003.1"/>
</dbReference>
<proteinExistence type="predicted"/>
<comment type="caution">
    <text evidence="1">The sequence shown here is derived from an EMBL/GenBank/DDBJ whole genome shotgun (WGS) entry which is preliminary data.</text>
</comment>
<organism evidence="1 2">
    <name type="scientific">Kitasatospora acidiphila</name>
    <dbReference type="NCBI Taxonomy" id="2567942"/>
    <lineage>
        <taxon>Bacteria</taxon>
        <taxon>Bacillati</taxon>
        <taxon>Actinomycetota</taxon>
        <taxon>Actinomycetes</taxon>
        <taxon>Kitasatosporales</taxon>
        <taxon>Streptomycetaceae</taxon>
        <taxon>Kitasatospora</taxon>
    </lineage>
</organism>
<dbReference type="Proteomes" id="UP000319103">
    <property type="component" value="Unassembled WGS sequence"/>
</dbReference>
<gene>
    <name evidence="1" type="ORF">E6W39_11255</name>
</gene>
<dbReference type="SUPFAM" id="SSF53474">
    <property type="entry name" value="alpha/beta-Hydrolases"/>
    <property type="match status" value="1"/>
</dbReference>
<name>A0A540W143_9ACTN</name>